<gene>
    <name evidence="8" type="ORF">B0I29_105394</name>
</gene>
<dbReference type="GO" id="GO:0043190">
    <property type="term" value="C:ATP-binding cassette (ABC) transporter complex"/>
    <property type="evidence" value="ECO:0007669"/>
    <property type="project" value="InterPro"/>
</dbReference>
<name>A0A327ZDH2_9ACTN</name>
<evidence type="ECO:0000256" key="6">
    <source>
        <dbReference type="RuleBase" id="RU361157"/>
    </source>
</evidence>
<dbReference type="EMBL" id="QLMJ01000005">
    <property type="protein sequence ID" value="RAK38446.1"/>
    <property type="molecule type" value="Genomic_DNA"/>
</dbReference>
<reference evidence="8 9" key="1">
    <citation type="submission" date="2018-06" db="EMBL/GenBank/DDBJ databases">
        <title>Genomic Encyclopedia of Type Strains, Phase III (KMG-III): the genomes of soil and plant-associated and newly described type strains.</title>
        <authorList>
            <person name="Whitman W."/>
        </authorList>
    </citation>
    <scope>NUCLEOTIDE SEQUENCE [LARGE SCALE GENOMIC DNA]</scope>
    <source>
        <strain evidence="8 9">CGMCC 4.7090</strain>
    </source>
</reference>
<dbReference type="Proteomes" id="UP000249341">
    <property type="component" value="Unassembled WGS sequence"/>
</dbReference>
<dbReference type="InterPro" id="IPR000412">
    <property type="entry name" value="ABC_2_transport"/>
</dbReference>
<evidence type="ECO:0000256" key="2">
    <source>
        <dbReference type="ARBA" id="ARBA00022692"/>
    </source>
</evidence>
<evidence type="ECO:0000256" key="5">
    <source>
        <dbReference type="ARBA" id="ARBA00023251"/>
    </source>
</evidence>
<dbReference type="PANTHER" id="PTHR43027:SF2">
    <property type="entry name" value="TRANSPORT PERMEASE PROTEIN"/>
    <property type="match status" value="1"/>
</dbReference>
<sequence length="246" mass="26386">MKVFRKLVVAEFRTALREPVYFFFAFLFPVILITILGAVPSFREPSAELGGLRVVDVYAGIVIALSIAMIGLQGMPTVLATYREKGILRRLATTPVSPVALLGAQLTFSAITVVLSSIMVFLVSGIIYGVPLPESPLAFLVAVLLAVIGVFAVGLLIAALAPSGKAANAIGLILFFPLMFLAGLYAPREVMPDVVQRIADFTPLAAGERLMHEAMTGHWPNLLSVTVLLGYLLIFGAAAAKLFRWE</sequence>
<protein>
    <recommendedName>
        <fullName evidence="6">Transport permease protein</fullName>
    </recommendedName>
</protein>
<keyword evidence="3 6" id="KW-1133">Transmembrane helix</keyword>
<dbReference type="PIRSF" id="PIRSF006648">
    <property type="entry name" value="DrrB"/>
    <property type="match status" value="1"/>
</dbReference>
<dbReference type="AlphaFoldDB" id="A0A327ZDH2"/>
<evidence type="ECO:0000256" key="4">
    <source>
        <dbReference type="ARBA" id="ARBA00023136"/>
    </source>
</evidence>
<dbReference type="InterPro" id="IPR047817">
    <property type="entry name" value="ABC2_TM_bact-type"/>
</dbReference>
<dbReference type="PANTHER" id="PTHR43027">
    <property type="entry name" value="DOXORUBICIN RESISTANCE ABC TRANSPORTER PERMEASE PROTEIN DRRC-RELATED"/>
    <property type="match status" value="1"/>
</dbReference>
<feature type="transmembrane region" description="Helical" evidence="6">
    <location>
        <begin position="20"/>
        <end position="38"/>
    </location>
</feature>
<dbReference type="GO" id="GO:0140359">
    <property type="term" value="F:ABC-type transporter activity"/>
    <property type="evidence" value="ECO:0007669"/>
    <property type="project" value="InterPro"/>
</dbReference>
<dbReference type="Pfam" id="PF01061">
    <property type="entry name" value="ABC2_membrane"/>
    <property type="match status" value="1"/>
</dbReference>
<keyword evidence="6" id="KW-0813">Transport</keyword>
<comment type="caution">
    <text evidence="8">The sequence shown here is derived from an EMBL/GenBank/DDBJ whole genome shotgun (WGS) entry which is preliminary data.</text>
</comment>
<organism evidence="8 9">
    <name type="scientific">Actinoplanes lutulentus</name>
    <dbReference type="NCBI Taxonomy" id="1287878"/>
    <lineage>
        <taxon>Bacteria</taxon>
        <taxon>Bacillati</taxon>
        <taxon>Actinomycetota</taxon>
        <taxon>Actinomycetes</taxon>
        <taxon>Micromonosporales</taxon>
        <taxon>Micromonosporaceae</taxon>
        <taxon>Actinoplanes</taxon>
    </lineage>
</organism>
<keyword evidence="9" id="KW-1185">Reference proteome</keyword>
<accession>A0A327ZDH2</accession>
<dbReference type="PROSITE" id="PS51012">
    <property type="entry name" value="ABC_TM2"/>
    <property type="match status" value="1"/>
</dbReference>
<comment type="similarity">
    <text evidence="6">Belongs to the ABC-2 integral membrane protein family.</text>
</comment>
<feature type="transmembrane region" description="Helical" evidence="6">
    <location>
        <begin position="166"/>
        <end position="186"/>
    </location>
</feature>
<feature type="transmembrane region" description="Helical" evidence="6">
    <location>
        <begin position="99"/>
        <end position="130"/>
    </location>
</feature>
<evidence type="ECO:0000313" key="8">
    <source>
        <dbReference type="EMBL" id="RAK38446.1"/>
    </source>
</evidence>
<dbReference type="InterPro" id="IPR013525">
    <property type="entry name" value="ABC2_TM"/>
</dbReference>
<keyword evidence="4 6" id="KW-0472">Membrane</keyword>
<keyword evidence="6" id="KW-1003">Cell membrane</keyword>
<dbReference type="OrthoDB" id="3217868at2"/>
<dbReference type="RefSeq" id="WP_111649528.1">
    <property type="nucleotide sequence ID" value="NZ_JACHWI010000002.1"/>
</dbReference>
<feature type="transmembrane region" description="Helical" evidence="6">
    <location>
        <begin position="136"/>
        <end position="159"/>
    </location>
</feature>
<feature type="domain" description="ABC transmembrane type-2" evidence="7">
    <location>
        <begin position="20"/>
        <end position="246"/>
    </location>
</feature>
<evidence type="ECO:0000259" key="7">
    <source>
        <dbReference type="PROSITE" id="PS51012"/>
    </source>
</evidence>
<feature type="transmembrane region" description="Helical" evidence="6">
    <location>
        <begin position="222"/>
        <end position="243"/>
    </location>
</feature>
<keyword evidence="2 6" id="KW-0812">Transmembrane</keyword>
<proteinExistence type="inferred from homology"/>
<feature type="transmembrane region" description="Helical" evidence="6">
    <location>
        <begin position="58"/>
        <end position="79"/>
    </location>
</feature>
<evidence type="ECO:0000256" key="1">
    <source>
        <dbReference type="ARBA" id="ARBA00004141"/>
    </source>
</evidence>
<dbReference type="InterPro" id="IPR052902">
    <property type="entry name" value="ABC-2_transporter"/>
</dbReference>
<keyword evidence="5" id="KW-0046">Antibiotic resistance</keyword>
<evidence type="ECO:0000313" key="9">
    <source>
        <dbReference type="Proteomes" id="UP000249341"/>
    </source>
</evidence>
<comment type="subcellular location">
    <subcellularLocation>
        <location evidence="6">Cell membrane</location>
        <topology evidence="6">Multi-pass membrane protein</topology>
    </subcellularLocation>
    <subcellularLocation>
        <location evidence="1">Membrane</location>
        <topology evidence="1">Multi-pass membrane protein</topology>
    </subcellularLocation>
</comment>
<evidence type="ECO:0000256" key="3">
    <source>
        <dbReference type="ARBA" id="ARBA00022989"/>
    </source>
</evidence>
<dbReference type="GO" id="GO:0046677">
    <property type="term" value="P:response to antibiotic"/>
    <property type="evidence" value="ECO:0007669"/>
    <property type="project" value="UniProtKB-KW"/>
</dbReference>
<dbReference type="PRINTS" id="PR00164">
    <property type="entry name" value="ABC2TRNSPORT"/>
</dbReference>